<dbReference type="PANTHER" id="PTHR33507:SF3">
    <property type="entry name" value="INNER MEMBRANE PROTEIN YBBJ"/>
    <property type="match status" value="1"/>
</dbReference>
<evidence type="ECO:0000256" key="5">
    <source>
        <dbReference type="SAM" id="Phobius"/>
    </source>
</evidence>
<comment type="caution">
    <text evidence="7">The sequence shown here is derived from an EMBL/GenBank/DDBJ whole genome shotgun (WGS) entry which is preliminary data.</text>
</comment>
<dbReference type="InterPro" id="IPR052165">
    <property type="entry name" value="Membrane_assoc_protease"/>
</dbReference>
<dbReference type="RefSeq" id="WP_133882911.1">
    <property type="nucleotide sequence ID" value="NZ_MWIN01000007.1"/>
</dbReference>
<feature type="transmembrane region" description="Helical" evidence="5">
    <location>
        <begin position="52"/>
        <end position="70"/>
    </location>
</feature>
<feature type="transmembrane region" description="Helical" evidence="5">
    <location>
        <begin position="6"/>
        <end position="25"/>
    </location>
</feature>
<reference evidence="7 8" key="1">
    <citation type="submission" date="2019-03" db="EMBL/GenBank/DDBJ databases">
        <title>Genomic Encyclopedia of Type Strains, Phase IV (KMG-IV): sequencing the most valuable type-strain genomes for metagenomic binning, comparative biology and taxonomic classification.</title>
        <authorList>
            <person name="Goeker M."/>
        </authorList>
    </citation>
    <scope>NUCLEOTIDE SEQUENCE [LARGE SCALE GENOMIC DNA]</scope>
    <source>
        <strain evidence="7 8">DSM 26377</strain>
    </source>
</reference>
<keyword evidence="8" id="KW-1185">Reference proteome</keyword>
<sequence>MELDALQYWHWFVAGLALLIVEMFLPTGFVLMWMGVSAIIVGAIAWAAPTSWPVECVLFGVLSIVCFFAYRKLWPQKVVVEQPSLNRRGHSYVGRTFTLSDPVVNSIGTLRVDDSQWRISGPDMPAGSQVRVVQADGATLRVERAG</sequence>
<dbReference type="Gene3D" id="2.40.50.140">
    <property type="entry name" value="Nucleic acid-binding proteins"/>
    <property type="match status" value="1"/>
</dbReference>
<evidence type="ECO:0000256" key="4">
    <source>
        <dbReference type="ARBA" id="ARBA00023136"/>
    </source>
</evidence>
<organism evidence="7 8">
    <name type="scientific">Panacagrimonas perspica</name>
    <dbReference type="NCBI Taxonomy" id="381431"/>
    <lineage>
        <taxon>Bacteria</taxon>
        <taxon>Pseudomonadati</taxon>
        <taxon>Pseudomonadota</taxon>
        <taxon>Gammaproteobacteria</taxon>
        <taxon>Nevskiales</taxon>
        <taxon>Nevskiaceae</taxon>
        <taxon>Panacagrimonas</taxon>
    </lineage>
</organism>
<evidence type="ECO:0000256" key="1">
    <source>
        <dbReference type="ARBA" id="ARBA00004141"/>
    </source>
</evidence>
<dbReference type="InterPro" id="IPR012340">
    <property type="entry name" value="NA-bd_OB-fold"/>
</dbReference>
<protein>
    <recommendedName>
        <fullName evidence="6">NfeD-like C-terminal domain-containing protein</fullName>
    </recommendedName>
</protein>
<gene>
    <name evidence="7" type="ORF">DFR24_3770</name>
</gene>
<evidence type="ECO:0000256" key="3">
    <source>
        <dbReference type="ARBA" id="ARBA00022989"/>
    </source>
</evidence>
<dbReference type="PANTHER" id="PTHR33507">
    <property type="entry name" value="INNER MEMBRANE PROTEIN YBBJ"/>
    <property type="match status" value="1"/>
</dbReference>
<dbReference type="Proteomes" id="UP000295341">
    <property type="component" value="Unassembled WGS sequence"/>
</dbReference>
<comment type="subcellular location">
    <subcellularLocation>
        <location evidence="1">Membrane</location>
        <topology evidence="1">Multi-pass membrane protein</topology>
    </subcellularLocation>
</comment>
<proteinExistence type="predicted"/>
<name>A0A4S3K7N2_9GAMM</name>
<dbReference type="OrthoDB" id="9810336at2"/>
<dbReference type="Pfam" id="PF01957">
    <property type="entry name" value="NfeD"/>
    <property type="match status" value="1"/>
</dbReference>
<evidence type="ECO:0000313" key="8">
    <source>
        <dbReference type="Proteomes" id="UP000295341"/>
    </source>
</evidence>
<evidence type="ECO:0000313" key="7">
    <source>
        <dbReference type="EMBL" id="TDU26740.1"/>
    </source>
</evidence>
<evidence type="ECO:0000256" key="2">
    <source>
        <dbReference type="ARBA" id="ARBA00022692"/>
    </source>
</evidence>
<keyword evidence="4 5" id="KW-0472">Membrane</keyword>
<dbReference type="AlphaFoldDB" id="A0A4S3K7N2"/>
<accession>A0A4S3K7N2</accession>
<keyword evidence="3 5" id="KW-1133">Transmembrane helix</keyword>
<evidence type="ECO:0000259" key="6">
    <source>
        <dbReference type="Pfam" id="PF01957"/>
    </source>
</evidence>
<keyword evidence="2 5" id="KW-0812">Transmembrane</keyword>
<dbReference type="GO" id="GO:0005886">
    <property type="term" value="C:plasma membrane"/>
    <property type="evidence" value="ECO:0007669"/>
    <property type="project" value="TreeGrafter"/>
</dbReference>
<dbReference type="EMBL" id="SOBT01000010">
    <property type="protein sequence ID" value="TDU26740.1"/>
    <property type="molecule type" value="Genomic_DNA"/>
</dbReference>
<dbReference type="InterPro" id="IPR002810">
    <property type="entry name" value="NfeD-like_C"/>
</dbReference>
<feature type="domain" description="NfeD-like C-terminal" evidence="6">
    <location>
        <begin position="90"/>
        <end position="144"/>
    </location>
</feature>